<gene>
    <name evidence="1" type="ORF">DQ393_15310</name>
</gene>
<reference evidence="1 2" key="1">
    <citation type="submission" date="2018-06" db="EMBL/GenBank/DDBJ databases">
        <title>Whole Genome Sequence of an efficient microsymbiont, Rhizobium tropici.</title>
        <authorList>
            <person name="Srinivasan R."/>
            <person name="Singh H.V."/>
            <person name="Srivastava R."/>
            <person name="Kumari B."/>
            <person name="Radhakrishna A."/>
        </authorList>
    </citation>
    <scope>NUCLEOTIDE SEQUENCE [LARGE SCALE GENOMIC DNA]</scope>
    <source>
        <strain evidence="1 2">IGFRI Rhizo-19</strain>
    </source>
</reference>
<dbReference type="RefSeq" id="WP_112342622.1">
    <property type="nucleotide sequence ID" value="NZ_QMKK01000037.1"/>
</dbReference>
<proteinExistence type="predicted"/>
<dbReference type="Pfam" id="PF05930">
    <property type="entry name" value="Phage_AlpA"/>
    <property type="match status" value="1"/>
</dbReference>
<dbReference type="EMBL" id="QMKK01000037">
    <property type="protein sequence ID" value="RAX40739.1"/>
    <property type="molecule type" value="Genomic_DNA"/>
</dbReference>
<dbReference type="OrthoDB" id="9801242at2"/>
<dbReference type="Gene3D" id="1.10.238.160">
    <property type="match status" value="1"/>
</dbReference>
<evidence type="ECO:0008006" key="3">
    <source>
        <dbReference type="Google" id="ProtNLM"/>
    </source>
</evidence>
<sequence length="64" mass="7512">MRLLSLEDLKSKGIDFDRTHLHELVRIGKFPKPVKIGLRRNAWVESEIDDWIQQLIAERDRSAA</sequence>
<organism evidence="1 2">
    <name type="scientific">Rhizobium tropici</name>
    <dbReference type="NCBI Taxonomy" id="398"/>
    <lineage>
        <taxon>Bacteria</taxon>
        <taxon>Pseudomonadati</taxon>
        <taxon>Pseudomonadota</taxon>
        <taxon>Alphaproteobacteria</taxon>
        <taxon>Hyphomicrobiales</taxon>
        <taxon>Rhizobiaceae</taxon>
        <taxon>Rhizobium/Agrobacterium group</taxon>
        <taxon>Rhizobium</taxon>
    </lineage>
</organism>
<dbReference type="Proteomes" id="UP000251205">
    <property type="component" value="Unassembled WGS sequence"/>
</dbReference>
<name>A0A329Y9G1_RHITR</name>
<comment type="caution">
    <text evidence="1">The sequence shown here is derived from an EMBL/GenBank/DDBJ whole genome shotgun (WGS) entry which is preliminary data.</text>
</comment>
<protein>
    <recommendedName>
        <fullName evidence="3">AlpA family phage regulatory protein</fullName>
    </recommendedName>
</protein>
<accession>A0A329Y9G1</accession>
<evidence type="ECO:0000313" key="2">
    <source>
        <dbReference type="Proteomes" id="UP000251205"/>
    </source>
</evidence>
<dbReference type="InterPro" id="IPR010260">
    <property type="entry name" value="AlpA"/>
</dbReference>
<dbReference type="AlphaFoldDB" id="A0A329Y9G1"/>
<evidence type="ECO:0000313" key="1">
    <source>
        <dbReference type="EMBL" id="RAX40739.1"/>
    </source>
</evidence>